<dbReference type="Proteomes" id="UP000199506">
    <property type="component" value="Unassembled WGS sequence"/>
</dbReference>
<dbReference type="STRING" id="190974.SAMN05216439_0164"/>
<evidence type="ECO:0008006" key="5">
    <source>
        <dbReference type="Google" id="ProtNLM"/>
    </source>
</evidence>
<organism evidence="3 4">
    <name type="scientific">Methanobrevibacter gottschalkii</name>
    <dbReference type="NCBI Taxonomy" id="190974"/>
    <lineage>
        <taxon>Archaea</taxon>
        <taxon>Methanobacteriati</taxon>
        <taxon>Methanobacteriota</taxon>
        <taxon>Methanomada group</taxon>
        <taxon>Methanobacteria</taxon>
        <taxon>Methanobacteriales</taxon>
        <taxon>Methanobacteriaceae</taxon>
        <taxon>Methanobrevibacter</taxon>
    </lineage>
</organism>
<dbReference type="AlphaFoldDB" id="A0A1H7NC83"/>
<feature type="transmembrane region" description="Helical" evidence="2">
    <location>
        <begin position="145"/>
        <end position="163"/>
    </location>
</feature>
<keyword evidence="2" id="KW-0812">Transmembrane</keyword>
<evidence type="ECO:0000313" key="4">
    <source>
        <dbReference type="Proteomes" id="UP000199506"/>
    </source>
</evidence>
<protein>
    <recommendedName>
        <fullName evidence="5">Zinc-ribbon domain-containing protein</fullName>
    </recommendedName>
</protein>
<keyword evidence="1" id="KW-0175">Coiled coil</keyword>
<evidence type="ECO:0000256" key="1">
    <source>
        <dbReference type="SAM" id="Coils"/>
    </source>
</evidence>
<dbReference type="EMBL" id="FOAK01000012">
    <property type="protein sequence ID" value="SEL21110.1"/>
    <property type="molecule type" value="Genomic_DNA"/>
</dbReference>
<feature type="coiled-coil region" evidence="1">
    <location>
        <begin position="228"/>
        <end position="255"/>
    </location>
</feature>
<sequence length="354" mass="39936">MKMSEKICSNCGNKVDGSANFCPKCKSQSFRNINEVAKPKSGVVHKLFYKYQGGYFAVSKSKIAAITTFILFASLGFESPNLIISSVIIAFLVYIIGFAIRRINIINQNSKMFFRNNNLGLITDLMHLFAFWQDRETGKFALSKTKLISILIFFVFATSGLSLPNATPILAAVFGLIFALPVFVVGYGIHRLTTSRPVKKIVKQAEPDTGKKHDDASNAKKDIHIHEFDKYRAKLNELKVRYEIKEKNARNLIAKRFTPPQLTYDKFIASVDKSTMMFNSHAEVISNILDLASQDSKKIDDELNDRFDILEALVEKIDELIDELVLSLNDDEKEGNPSNLLNDLDDLIDSVKNY</sequence>
<reference evidence="3 4" key="1">
    <citation type="submission" date="2016-10" db="EMBL/GenBank/DDBJ databases">
        <authorList>
            <person name="de Groot N.N."/>
        </authorList>
    </citation>
    <scope>NUCLEOTIDE SEQUENCE [LARGE SCALE GENOMIC DNA]</scope>
    <source>
        <strain evidence="3 4">DSM 11978</strain>
    </source>
</reference>
<name>A0A1H7NC83_9EURY</name>
<gene>
    <name evidence="3" type="ORF">SAMN05216439_0164</name>
</gene>
<evidence type="ECO:0000313" key="3">
    <source>
        <dbReference type="EMBL" id="SEL21110.1"/>
    </source>
</evidence>
<proteinExistence type="predicted"/>
<accession>A0A1H7NC83</accession>
<feature type="transmembrane region" description="Helical" evidence="2">
    <location>
        <begin position="83"/>
        <end position="103"/>
    </location>
</feature>
<evidence type="ECO:0000256" key="2">
    <source>
        <dbReference type="SAM" id="Phobius"/>
    </source>
</evidence>
<feature type="transmembrane region" description="Helical" evidence="2">
    <location>
        <begin position="169"/>
        <end position="189"/>
    </location>
</feature>
<keyword evidence="2" id="KW-1133">Transmembrane helix</keyword>
<keyword evidence="2" id="KW-0472">Membrane</keyword>
<feature type="transmembrane region" description="Helical" evidence="2">
    <location>
        <begin position="55"/>
        <end position="77"/>
    </location>
</feature>